<dbReference type="GO" id="GO:0000976">
    <property type="term" value="F:transcription cis-regulatory region binding"/>
    <property type="evidence" value="ECO:0007669"/>
    <property type="project" value="TreeGrafter"/>
</dbReference>
<dbReference type="Gene3D" id="1.10.260.40">
    <property type="entry name" value="lambda repressor-like DNA-binding domains"/>
    <property type="match status" value="1"/>
</dbReference>
<evidence type="ECO:0000256" key="3">
    <source>
        <dbReference type="ARBA" id="ARBA00023163"/>
    </source>
</evidence>
<dbReference type="Proteomes" id="UP000199159">
    <property type="component" value="Unassembled WGS sequence"/>
</dbReference>
<keyword evidence="2 5" id="KW-0238">DNA-binding</keyword>
<evidence type="ECO:0000256" key="2">
    <source>
        <dbReference type="ARBA" id="ARBA00023125"/>
    </source>
</evidence>
<dbReference type="STRING" id="930152.SAMN05216565_10569"/>
<keyword evidence="1" id="KW-0805">Transcription regulation</keyword>
<feature type="domain" description="HTH lacI-type" evidence="4">
    <location>
        <begin position="2"/>
        <end position="56"/>
    </location>
</feature>
<dbReference type="Pfam" id="PF13377">
    <property type="entry name" value="Peripla_BP_3"/>
    <property type="match status" value="1"/>
</dbReference>
<dbReference type="InterPro" id="IPR028082">
    <property type="entry name" value="Peripla_BP_I"/>
</dbReference>
<dbReference type="InterPro" id="IPR010982">
    <property type="entry name" value="Lambda_DNA-bd_dom_sf"/>
</dbReference>
<dbReference type="SUPFAM" id="SSF47413">
    <property type="entry name" value="lambda repressor-like DNA-binding domains"/>
    <property type="match status" value="1"/>
</dbReference>
<dbReference type="Pfam" id="PF00356">
    <property type="entry name" value="LacI"/>
    <property type="match status" value="1"/>
</dbReference>
<dbReference type="Gene3D" id="3.40.50.2300">
    <property type="match status" value="2"/>
</dbReference>
<keyword evidence="3" id="KW-0804">Transcription</keyword>
<proteinExistence type="predicted"/>
<dbReference type="AlphaFoldDB" id="A0A1H0UPS8"/>
<dbReference type="InterPro" id="IPR046335">
    <property type="entry name" value="LacI/GalR-like_sensor"/>
</dbReference>
<dbReference type="EMBL" id="FNJU01000005">
    <property type="protein sequence ID" value="SDP67958.1"/>
    <property type="molecule type" value="Genomic_DNA"/>
</dbReference>
<dbReference type="RefSeq" id="WP_090854211.1">
    <property type="nucleotide sequence ID" value="NZ_FNJU01000005.1"/>
</dbReference>
<dbReference type="CDD" id="cd01392">
    <property type="entry name" value="HTH_LacI"/>
    <property type="match status" value="1"/>
</dbReference>
<dbReference type="InterPro" id="IPR000843">
    <property type="entry name" value="HTH_LacI"/>
</dbReference>
<protein>
    <submittedName>
        <fullName evidence="5">DNA-binding transcriptional regulator, LacI/PurR family</fullName>
    </submittedName>
</protein>
<name>A0A1H0UPS8_9BACI</name>
<sequence>MSTIEDVARLAGLSRTTVSRVINNHPYVSIEKKQLVISAMNQLGYVPNSAARSLRNQKTGMLAVLIPRITNPFFSQLIESMEIEASDKGYQLIVCQTRYSKKKELTYLNLLKTKQVDGVIMASIQNDWELIEGYLQYGPIILCNEEDENATVPVIHVNQEYGGYIAAKHLVDQGHQRIAFSCRSLQSKVAKKREVGFLKALKEADLTFDENFAFRDAASIQDGKEVFHRIREMKDKPSAIFSSGDEVAAGIISEARRYGWRIPEDLAVIGFDNQAIAELMQPTISTVHQPIQQMASIALATLVDRLHSKKFHLRQDHILTVELVIRESTVSQNNVQLVEGDLQAQG</sequence>
<dbReference type="PRINTS" id="PR00036">
    <property type="entry name" value="HTHLACI"/>
</dbReference>
<dbReference type="OrthoDB" id="9798934at2"/>
<evidence type="ECO:0000313" key="6">
    <source>
        <dbReference type="Proteomes" id="UP000199159"/>
    </source>
</evidence>
<accession>A0A1H0UPS8</accession>
<dbReference type="PROSITE" id="PS50932">
    <property type="entry name" value="HTH_LACI_2"/>
    <property type="match status" value="1"/>
</dbReference>
<dbReference type="SUPFAM" id="SSF53822">
    <property type="entry name" value="Periplasmic binding protein-like I"/>
    <property type="match status" value="1"/>
</dbReference>
<dbReference type="GO" id="GO:0003700">
    <property type="term" value="F:DNA-binding transcription factor activity"/>
    <property type="evidence" value="ECO:0007669"/>
    <property type="project" value="TreeGrafter"/>
</dbReference>
<reference evidence="6" key="1">
    <citation type="submission" date="2016-10" db="EMBL/GenBank/DDBJ databases">
        <authorList>
            <person name="Varghese N."/>
            <person name="Submissions S."/>
        </authorList>
    </citation>
    <scope>NUCLEOTIDE SEQUENCE [LARGE SCALE GENOMIC DNA]</scope>
    <source>
        <strain evidence="6">IBRC-M10078</strain>
    </source>
</reference>
<dbReference type="PANTHER" id="PTHR30146">
    <property type="entry name" value="LACI-RELATED TRANSCRIPTIONAL REPRESSOR"/>
    <property type="match status" value="1"/>
</dbReference>
<dbReference type="PANTHER" id="PTHR30146:SF136">
    <property type="entry name" value="NTD BIOSYNTHESIS OPERON REGULATOR NTDR"/>
    <property type="match status" value="1"/>
</dbReference>
<organism evidence="5 6">
    <name type="scientific">Litchfieldia salsa</name>
    <dbReference type="NCBI Taxonomy" id="930152"/>
    <lineage>
        <taxon>Bacteria</taxon>
        <taxon>Bacillati</taxon>
        <taxon>Bacillota</taxon>
        <taxon>Bacilli</taxon>
        <taxon>Bacillales</taxon>
        <taxon>Bacillaceae</taxon>
        <taxon>Litchfieldia</taxon>
    </lineage>
</organism>
<dbReference type="CDD" id="cd06286">
    <property type="entry name" value="PBP1_CcpB-like"/>
    <property type="match status" value="1"/>
</dbReference>
<evidence type="ECO:0000256" key="1">
    <source>
        <dbReference type="ARBA" id="ARBA00023015"/>
    </source>
</evidence>
<keyword evidence="6" id="KW-1185">Reference proteome</keyword>
<gene>
    <name evidence="5" type="ORF">SAMN05216565_10569</name>
</gene>
<evidence type="ECO:0000313" key="5">
    <source>
        <dbReference type="EMBL" id="SDP67958.1"/>
    </source>
</evidence>
<dbReference type="SMART" id="SM00354">
    <property type="entry name" value="HTH_LACI"/>
    <property type="match status" value="1"/>
</dbReference>
<evidence type="ECO:0000259" key="4">
    <source>
        <dbReference type="PROSITE" id="PS50932"/>
    </source>
</evidence>